<reference evidence="4" key="1">
    <citation type="journal article" date="2019" name="Int. J. Syst. Evol. Microbiol.">
        <title>The Global Catalogue of Microorganisms (GCM) 10K type strain sequencing project: providing services to taxonomists for standard genome sequencing and annotation.</title>
        <authorList>
            <consortium name="The Broad Institute Genomics Platform"/>
            <consortium name="The Broad Institute Genome Sequencing Center for Infectious Disease"/>
            <person name="Wu L."/>
            <person name="Ma J."/>
        </authorList>
    </citation>
    <scope>NUCLEOTIDE SEQUENCE [LARGE SCALE GENOMIC DNA]</scope>
    <source>
        <strain evidence="4">JCM 9933</strain>
    </source>
</reference>
<feature type="domain" description="GH15-like" evidence="1">
    <location>
        <begin position="224"/>
        <end position="587"/>
    </location>
</feature>
<dbReference type="InterPro" id="IPR008928">
    <property type="entry name" value="6-hairpin_glycosidase_sf"/>
</dbReference>
<comment type="caution">
    <text evidence="3">The sequence shown here is derived from an EMBL/GenBank/DDBJ whole genome shotgun (WGS) entry which is preliminary data.</text>
</comment>
<name>A0ABP3PHF5_9PROT</name>
<dbReference type="EMBL" id="BAAAFZ010000004">
    <property type="protein sequence ID" value="GAA0567527.1"/>
    <property type="molecule type" value="Genomic_DNA"/>
</dbReference>
<dbReference type="PANTHER" id="PTHR31616:SF0">
    <property type="entry name" value="GLUCAN 1,4-ALPHA-GLUCOSIDASE"/>
    <property type="match status" value="1"/>
</dbReference>
<dbReference type="Gene3D" id="1.50.10.10">
    <property type="match status" value="1"/>
</dbReference>
<dbReference type="Pfam" id="PF00723">
    <property type="entry name" value="Glyco_hydro_15"/>
    <property type="match status" value="1"/>
</dbReference>
<dbReference type="RefSeq" id="WP_343893254.1">
    <property type="nucleotide sequence ID" value="NZ_BAAAFZ010000004.1"/>
</dbReference>
<evidence type="ECO:0000313" key="4">
    <source>
        <dbReference type="Proteomes" id="UP001501588"/>
    </source>
</evidence>
<evidence type="ECO:0000259" key="2">
    <source>
        <dbReference type="Pfam" id="PF19291"/>
    </source>
</evidence>
<keyword evidence="3" id="KW-0378">Hydrolase</keyword>
<evidence type="ECO:0000313" key="3">
    <source>
        <dbReference type="EMBL" id="GAA0567527.1"/>
    </source>
</evidence>
<protein>
    <submittedName>
        <fullName evidence="3">Glycoside hydrolase family 15 protein</fullName>
    </submittedName>
</protein>
<keyword evidence="4" id="KW-1185">Reference proteome</keyword>
<feature type="domain" description="Trehalase-like N-terminal" evidence="2">
    <location>
        <begin position="3"/>
        <end position="156"/>
    </location>
</feature>
<dbReference type="Pfam" id="PF19291">
    <property type="entry name" value="TREH_N"/>
    <property type="match status" value="1"/>
</dbReference>
<dbReference type="InterPro" id="IPR011613">
    <property type="entry name" value="GH15-like"/>
</dbReference>
<dbReference type="PANTHER" id="PTHR31616">
    <property type="entry name" value="TREHALASE"/>
    <property type="match status" value="1"/>
</dbReference>
<gene>
    <name evidence="3" type="ORF">GCM10009416_01900</name>
</gene>
<organism evidence="3 4">
    <name type="scientific">Craurococcus roseus</name>
    <dbReference type="NCBI Taxonomy" id="77585"/>
    <lineage>
        <taxon>Bacteria</taxon>
        <taxon>Pseudomonadati</taxon>
        <taxon>Pseudomonadota</taxon>
        <taxon>Alphaproteobacteria</taxon>
        <taxon>Acetobacterales</taxon>
        <taxon>Acetobacteraceae</taxon>
        <taxon>Craurococcus</taxon>
    </lineage>
</organism>
<sequence>MADRTTPLEDYALIGDCETAALVSRDGSVDWLCWPRFDSPACFAALLGAPEHGRWRIAPRDMAPERTRRQYRGDTLVLETVMETPDGGAVALIDFMPPRSGDSDLIRIVRGLRGRVPMRMELVLRPDYGRTVPWVTRQPNGDLRAVAGPHQVTLRTGVPTRGENMHTVAEFEVGEGEDATFVLTHSASHLPPPEPADPRLQLGETEAFWADWIASCSDRGPWSEAVKRSLLTLKALTYRPTGGIVAAPTTSLPEVLGGSRNWDYRFCWLRDSAFLLIALTGAGFLEEAAAWRDWLIRAVAGSPDQVQIMYGVAGERLLTETELPWLPGYAGSLPVRIGNGAAGQMQLDVLGETIDALFQAHRRGLEPSDTAWALALAIMERLEEVWRQPDQGIWEGRGPPRHFTHSKVMVWVAFDRMVRAAEALSLDAPVERWRRVRDEVHADVCAKGFDPEIGAFTQSYGSRSLDASLLLVPLVGFLPPDDPRVRGTVAAIERGLVADGLVRRYDTAATDDGLGGQEEGTFLACSFWLVEAMHMEGRTAEARAYFERLLTLRNDVGLLAEEYDTRARRQVGNFPQAFSHEALVNAALCLEGGENPDRSAPQSPRQG</sequence>
<dbReference type="Proteomes" id="UP001501588">
    <property type="component" value="Unassembled WGS sequence"/>
</dbReference>
<evidence type="ECO:0000259" key="1">
    <source>
        <dbReference type="Pfam" id="PF00723"/>
    </source>
</evidence>
<proteinExistence type="predicted"/>
<dbReference type="SUPFAM" id="SSF48208">
    <property type="entry name" value="Six-hairpin glycosidases"/>
    <property type="match status" value="1"/>
</dbReference>
<accession>A0ABP3PHF5</accession>
<dbReference type="InterPro" id="IPR012341">
    <property type="entry name" value="6hp_glycosidase-like_sf"/>
</dbReference>
<dbReference type="InterPro" id="IPR045582">
    <property type="entry name" value="Trehalase-like_N"/>
</dbReference>
<dbReference type="GO" id="GO:0016787">
    <property type="term" value="F:hydrolase activity"/>
    <property type="evidence" value="ECO:0007669"/>
    <property type="project" value="UniProtKB-KW"/>
</dbReference>